<dbReference type="InterPro" id="IPR023809">
    <property type="entry name" value="Thiopep_bacteriocin_synth_dom"/>
</dbReference>
<accession>A0ABP8WE57</accession>
<evidence type="ECO:0000259" key="1">
    <source>
        <dbReference type="Pfam" id="PF14028"/>
    </source>
</evidence>
<sequence>MGHLPAPELTTNTIDTVDLDPVPTDDASVEWRQANIRFSDPATVEMTAVTVLSPLVDFGGGRWFFVRKAPYWRVRLHADLAGAAHLGEALDKLRIRRLIHDWTWSVYEPETRAFGGTAGMQVAHTLFVSDTAHVLAYLAHRQARPTGPDQREQVSILLAALLHRAAGLDWYEQGDVWERIAHHRATATTPTADDVTATRRLLTVDTARLVENNEALTWLAPWAAAYTATGDRLREHSQRGELTRGIRAVLAHHALFAWNRIGLDSQAQAHIAHTAAAAVFDDGPHSRTGVTS</sequence>
<dbReference type="NCBIfam" id="TIGR03891">
    <property type="entry name" value="thiopep_ocin"/>
    <property type="match status" value="1"/>
</dbReference>
<protein>
    <recommendedName>
        <fullName evidence="1">Thiopeptide-type bacteriocin biosynthesis domain-containing protein</fullName>
    </recommendedName>
</protein>
<gene>
    <name evidence="2" type="ORF">GCM10023198_02790</name>
</gene>
<feature type="domain" description="Thiopeptide-type bacteriocin biosynthesis" evidence="1">
    <location>
        <begin position="31"/>
        <end position="278"/>
    </location>
</feature>
<name>A0ABP8WE57_9MICO</name>
<keyword evidence="3" id="KW-1185">Reference proteome</keyword>
<dbReference type="EMBL" id="BAABHM010000002">
    <property type="protein sequence ID" value="GAA4687876.1"/>
    <property type="molecule type" value="Genomic_DNA"/>
</dbReference>
<organism evidence="2 3">
    <name type="scientific">Promicromonospora umidemergens</name>
    <dbReference type="NCBI Taxonomy" id="629679"/>
    <lineage>
        <taxon>Bacteria</taxon>
        <taxon>Bacillati</taxon>
        <taxon>Actinomycetota</taxon>
        <taxon>Actinomycetes</taxon>
        <taxon>Micrococcales</taxon>
        <taxon>Promicromonosporaceae</taxon>
        <taxon>Promicromonospora</taxon>
    </lineage>
</organism>
<proteinExistence type="predicted"/>
<reference evidence="3" key="1">
    <citation type="journal article" date="2019" name="Int. J. Syst. Evol. Microbiol.">
        <title>The Global Catalogue of Microorganisms (GCM) 10K type strain sequencing project: providing services to taxonomists for standard genome sequencing and annotation.</title>
        <authorList>
            <consortium name="The Broad Institute Genomics Platform"/>
            <consortium name="The Broad Institute Genome Sequencing Center for Infectious Disease"/>
            <person name="Wu L."/>
            <person name="Ma J."/>
        </authorList>
    </citation>
    <scope>NUCLEOTIDE SEQUENCE [LARGE SCALE GENOMIC DNA]</scope>
    <source>
        <strain evidence="3">JCM 17975</strain>
    </source>
</reference>
<dbReference type="Proteomes" id="UP001500843">
    <property type="component" value="Unassembled WGS sequence"/>
</dbReference>
<dbReference type="RefSeq" id="WP_253877167.1">
    <property type="nucleotide sequence ID" value="NZ_BAABHM010000002.1"/>
</dbReference>
<evidence type="ECO:0000313" key="2">
    <source>
        <dbReference type="EMBL" id="GAA4687876.1"/>
    </source>
</evidence>
<dbReference type="Pfam" id="PF14028">
    <property type="entry name" value="Lant_dehydr_C"/>
    <property type="match status" value="1"/>
</dbReference>
<comment type="caution">
    <text evidence="2">The sequence shown here is derived from an EMBL/GenBank/DDBJ whole genome shotgun (WGS) entry which is preliminary data.</text>
</comment>
<evidence type="ECO:0000313" key="3">
    <source>
        <dbReference type="Proteomes" id="UP001500843"/>
    </source>
</evidence>